<comment type="caution">
    <text evidence="1">The sequence shown here is derived from an EMBL/GenBank/DDBJ whole genome shotgun (WGS) entry which is preliminary data.</text>
</comment>
<accession>A0ACC2W506</accession>
<reference evidence="1" key="1">
    <citation type="submission" date="2023-04" db="EMBL/GenBank/DDBJ databases">
        <title>Draft Genome sequencing of Naganishia species isolated from polar environments using Oxford Nanopore Technology.</title>
        <authorList>
            <person name="Leo P."/>
            <person name="Venkateswaran K."/>
        </authorList>
    </citation>
    <scope>NUCLEOTIDE SEQUENCE</scope>
    <source>
        <strain evidence="1">MNA-CCFEE 5423</strain>
    </source>
</reference>
<protein>
    <submittedName>
        <fullName evidence="1">Uncharacterized protein</fullName>
    </submittedName>
</protein>
<dbReference type="Proteomes" id="UP001227268">
    <property type="component" value="Unassembled WGS sequence"/>
</dbReference>
<keyword evidence="2" id="KW-1185">Reference proteome</keyword>
<dbReference type="EMBL" id="JASBWT010000003">
    <property type="protein sequence ID" value="KAJ9106215.1"/>
    <property type="molecule type" value="Genomic_DNA"/>
</dbReference>
<sequence>MADASLSTIPLSVGVTIPLLLSLPCAYVLYSLFKKRNHTWSFDTNNTTAAIAVADVEVPTATPHVRYTTKQAEGRKKASLATLDIMSFLGKLQQSRQEAKNTPELDTISTPPVTSDPSATLAKLLKTAVASYTLSILLSLLCGAVYLSCVSNTDYANAINLPLGISVTCAPFVCFAYSLQGYRSTSTSAPTQPSFHQNLGFGVIAPVVGSVVVGALSAWVSPYIVIAFLGVALCITTTLTFHTCYPTIKSWTMRVLQHRHESNKMRRQTRSWFSGVGMAGADSEALAGQGDMPRPGEKEEDFVARMQNEASSWITETGNGTRSRTGLMSSFSYSATSMSDYSTPVTPHAPGTAFPRAVSSGSSATRSGSNSGGPKSRRISSSLSNSWITEATESGVTMSPWRFDSSDQVPPVPALTASTKARYGIPASASHQPIPVQQPVLANAETTFYGEGPSIIHIGDPANMTFASYDSLPIKHGKRSTHFEILSPPAKQRPSKSPSVVSFRKRNKQRTLSEDSEESFHSARNDPCAASIESGAAAAAAGARGVRRDVANQSFPQSVSTSLEDEMFCDARGGSAADNVSINTDAVETVADEDELRDRGRYDHFPNDDLPPLPLVPSTRFDVNGQHQHQQPQANTSNRGASSSESEIFMPIHLGTSGQPVIHSYMPGAGMPKGSRGTYSSYSSLASHMFGGYAGMEAEKKSTDPLLLRGEMSVTNEVMGWYGGAENTEDVGVDGAAPYSKVTSFPGQGGRELHFKRLSWMALGNLLVFWMSFAFAMPLLLKPAEADILATSLYLVALAIPAMAFVTRHVAEDKRASNLRPFMLQPQSIGVKLEQNSTHHNVVGFSQWRTVLKDRLRSLELRFRQSRDPSTAGRIRISQGKPPSDRFDRLTNAAIPQPLISVPPPVADIEKKEAEFVIEDTEDTPRPQRFRRYPVESAPNSNTTYIDDDRLSAYSILHGQGGRVSPITGYPISPNRSDGTASRPDSMTSSPGAKSIKLASVQHAVRGRMSLGPSFLMGGSQGETIITAGRSVDLEAAIRAEIGGSGERRDRTYSTNKGEEGYEVSRIAPRVSEDHSRLQSTNRRSTDILGEFGAQEIKQGRRRTFDFGRVWSGWKRSNEKGADDAVLAFAGVNPGRMDAIMMSDFENAKSAIHDTNVTRVSTSDHAFGGRRSVSTVRESSDLPAFRPSEDFILPGQQGDYPSVDFGRPSIAQDDRASFSVETHGDASVSTPRYPRQRNASRGPGSTLPELTSVNFLVEFRGAIREMGMRAEDTPAREAIRSVLAGLATPHVTQKKGSSTSIRSILKVRPSTEVRKIGSTASIGHSLPPIPIDIARVLVHKGSTYSIASTGRSTPVGLDEAPSSASHINLNLPPPRNVRGVGKSSFGPLSVALQPVSEREEPVLTRSETGSKNDTAKMSVPPSQDRQFLAVSDSIPDNTHDRSASTNTAIEEIETIMTMDSPTTASYLKANLSRPQSVVTESYVGPISAPANAHQHSLQASQSTQRPGPYPALKSSRSTPAFALASDWTSSRSTGDALYERPSSANDRPSSTYSYLEKELGLPPLPIRHAISSVERGSHTGSNTELQRQLLGEVAVNAARTTQAAPAGKENDQAAKTRGSTASPEDVENTRLVGENGRSSPRKGVRKPKVRASTRVGENDASVRVMRF</sequence>
<proteinExistence type="predicted"/>
<name>A0ACC2W506_9TREE</name>
<organism evidence="1 2">
    <name type="scientific">Naganishia friedmannii</name>
    <dbReference type="NCBI Taxonomy" id="89922"/>
    <lineage>
        <taxon>Eukaryota</taxon>
        <taxon>Fungi</taxon>
        <taxon>Dikarya</taxon>
        <taxon>Basidiomycota</taxon>
        <taxon>Agaricomycotina</taxon>
        <taxon>Tremellomycetes</taxon>
        <taxon>Filobasidiales</taxon>
        <taxon>Filobasidiaceae</taxon>
        <taxon>Naganishia</taxon>
    </lineage>
</organism>
<evidence type="ECO:0000313" key="2">
    <source>
        <dbReference type="Proteomes" id="UP001227268"/>
    </source>
</evidence>
<evidence type="ECO:0000313" key="1">
    <source>
        <dbReference type="EMBL" id="KAJ9106215.1"/>
    </source>
</evidence>
<gene>
    <name evidence="1" type="ORF">QFC21_001359</name>
</gene>